<dbReference type="EMBL" id="JARBHB010000011">
    <property type="protein sequence ID" value="KAJ8872837.1"/>
    <property type="molecule type" value="Genomic_DNA"/>
</dbReference>
<proteinExistence type="predicted"/>
<protein>
    <submittedName>
        <fullName evidence="1">Uncharacterized protein</fullName>
    </submittedName>
</protein>
<accession>A0ABQ9GLD6</accession>
<reference evidence="1 2" key="1">
    <citation type="submission" date="2023-02" db="EMBL/GenBank/DDBJ databases">
        <title>LHISI_Scaffold_Assembly.</title>
        <authorList>
            <person name="Stuart O.P."/>
            <person name="Cleave R."/>
            <person name="Magrath M.J.L."/>
            <person name="Mikheyev A.S."/>
        </authorList>
    </citation>
    <scope>NUCLEOTIDE SEQUENCE [LARGE SCALE GENOMIC DNA]</scope>
    <source>
        <strain evidence="1">Daus_M_001</strain>
        <tissue evidence="1">Leg muscle</tissue>
    </source>
</reference>
<gene>
    <name evidence="1" type="ORF">PR048_026453</name>
</gene>
<name>A0ABQ9GLD6_9NEOP</name>
<sequence length="72" mass="7905">MVTIQDRIKHMKKNFYQSIAIHKNPARERLKAGDCLAGPVPVVSITLERHASQRGLSGTLTTGGYSLDQNGQ</sequence>
<comment type="caution">
    <text evidence="1">The sequence shown here is derived from an EMBL/GenBank/DDBJ whole genome shotgun (WGS) entry which is preliminary data.</text>
</comment>
<keyword evidence="2" id="KW-1185">Reference proteome</keyword>
<dbReference type="Proteomes" id="UP001159363">
    <property type="component" value="Chromosome 10"/>
</dbReference>
<evidence type="ECO:0000313" key="2">
    <source>
        <dbReference type="Proteomes" id="UP001159363"/>
    </source>
</evidence>
<organism evidence="1 2">
    <name type="scientific">Dryococelus australis</name>
    <dbReference type="NCBI Taxonomy" id="614101"/>
    <lineage>
        <taxon>Eukaryota</taxon>
        <taxon>Metazoa</taxon>
        <taxon>Ecdysozoa</taxon>
        <taxon>Arthropoda</taxon>
        <taxon>Hexapoda</taxon>
        <taxon>Insecta</taxon>
        <taxon>Pterygota</taxon>
        <taxon>Neoptera</taxon>
        <taxon>Polyneoptera</taxon>
        <taxon>Phasmatodea</taxon>
        <taxon>Verophasmatodea</taxon>
        <taxon>Anareolatae</taxon>
        <taxon>Phasmatidae</taxon>
        <taxon>Eurycanthinae</taxon>
        <taxon>Dryococelus</taxon>
    </lineage>
</organism>
<evidence type="ECO:0000313" key="1">
    <source>
        <dbReference type="EMBL" id="KAJ8872837.1"/>
    </source>
</evidence>